<name>A0A935TI22_9PROT</name>
<comment type="caution">
    <text evidence="2">The sequence shown here is derived from an EMBL/GenBank/DDBJ whole genome shotgun (WGS) entry which is preliminary data.</text>
</comment>
<evidence type="ECO:0000313" key="3">
    <source>
        <dbReference type="Proteomes" id="UP000706151"/>
    </source>
</evidence>
<dbReference type="InterPro" id="IPR004564">
    <property type="entry name" value="OM_lipoprot_carrier_LolA-like"/>
</dbReference>
<gene>
    <name evidence="2" type="ORF">IPK02_11705</name>
</gene>
<dbReference type="Gene3D" id="2.50.20.10">
    <property type="entry name" value="Lipoprotein localisation LolA/LolB/LppX"/>
    <property type="match status" value="1"/>
</dbReference>
<evidence type="ECO:0000313" key="2">
    <source>
        <dbReference type="EMBL" id="MBK7954560.1"/>
    </source>
</evidence>
<dbReference type="AlphaFoldDB" id="A0A935TI22"/>
<protein>
    <submittedName>
        <fullName evidence="2">Outer membrane lipoprotein carrier protein LolA</fullName>
    </submittedName>
</protein>
<proteinExistence type="predicted"/>
<reference evidence="2 3" key="1">
    <citation type="submission" date="2020-10" db="EMBL/GenBank/DDBJ databases">
        <title>Connecting structure to function with the recovery of over 1000 high-quality activated sludge metagenome-assembled genomes encoding full-length rRNA genes using long-read sequencing.</title>
        <authorList>
            <person name="Singleton C.M."/>
            <person name="Petriglieri F."/>
            <person name="Kristensen J.M."/>
            <person name="Kirkegaard R.H."/>
            <person name="Michaelsen T.Y."/>
            <person name="Andersen M.H."/>
            <person name="Karst S.M."/>
            <person name="Dueholm M.S."/>
            <person name="Nielsen P.H."/>
            <person name="Albertsen M."/>
        </authorList>
    </citation>
    <scope>NUCLEOTIDE SEQUENCE [LARGE SCALE GENOMIC DNA]</scope>
    <source>
        <strain evidence="2">Fred_18-Q3-R57-64_BAT3C.720</strain>
    </source>
</reference>
<dbReference type="Proteomes" id="UP000706151">
    <property type="component" value="Unassembled WGS sequence"/>
</dbReference>
<dbReference type="CDD" id="cd16325">
    <property type="entry name" value="LolA"/>
    <property type="match status" value="1"/>
</dbReference>
<dbReference type="Pfam" id="PF19574">
    <property type="entry name" value="LolA_3"/>
    <property type="match status" value="1"/>
</dbReference>
<accession>A0A935TI22</accession>
<dbReference type="InterPro" id="IPR029046">
    <property type="entry name" value="LolA/LolB/LppX"/>
</dbReference>
<sequence length="188" mass="20845">MLSQIGAQIEQHAVVRAEFVQTKQIAALKRPLVTKGRLTFSRSQGVLWQIEQPYRLNYVLGEARIVEIASDGVRRVRETREVPGLAQVGRVFRAVLGANADALREYFEATVQGDPAKWAIELKPRQSQLAQYLSGIQLSGGRFLEEIRISETGGDSTRIRFSNSHAAAALDEAELLLFGAERVDRAGQ</sequence>
<organism evidence="2 3">
    <name type="scientific">Candidatus Accumulibacter affinis</name>
    <dbReference type="NCBI Taxonomy" id="2954384"/>
    <lineage>
        <taxon>Bacteria</taxon>
        <taxon>Pseudomonadati</taxon>
        <taxon>Pseudomonadota</taxon>
        <taxon>Betaproteobacteria</taxon>
        <taxon>Candidatus Accumulibacter</taxon>
    </lineage>
</organism>
<keyword evidence="2" id="KW-0449">Lipoprotein</keyword>
<dbReference type="SUPFAM" id="SSF89392">
    <property type="entry name" value="Prokaryotic lipoproteins and lipoprotein localization factors"/>
    <property type="match status" value="1"/>
</dbReference>
<dbReference type="EMBL" id="JADJOT010000009">
    <property type="protein sequence ID" value="MBK7954560.1"/>
    <property type="molecule type" value="Genomic_DNA"/>
</dbReference>
<keyword evidence="1" id="KW-0732">Signal</keyword>
<evidence type="ECO:0000256" key="1">
    <source>
        <dbReference type="ARBA" id="ARBA00022729"/>
    </source>
</evidence>